<reference evidence="1 2" key="1">
    <citation type="journal article" date="2024" name="Nat. Commun.">
        <title>Phylogenomics reveals the evolutionary origins of lichenization in chlorophyte algae.</title>
        <authorList>
            <person name="Puginier C."/>
            <person name="Libourel C."/>
            <person name="Otte J."/>
            <person name="Skaloud P."/>
            <person name="Haon M."/>
            <person name="Grisel S."/>
            <person name="Petersen M."/>
            <person name="Berrin J.G."/>
            <person name="Delaux P.M."/>
            <person name="Dal Grande F."/>
            <person name="Keller J."/>
        </authorList>
    </citation>
    <scope>NUCLEOTIDE SEQUENCE [LARGE SCALE GENOMIC DNA]</scope>
    <source>
        <strain evidence="1 2">SAG 216-7</strain>
    </source>
</reference>
<sequence length="183" mass="20054">MAASLVSSTASYALKPFDSQARRIPRQRRNETRTCALIGQVDNTNLTRRQAALGALVGGLSLLQTAEANAFLGIGEPSKEEIYKEDTAKILKDVGAALSLDKGDPTKEDAMNNVRKETNAWVAKYRRDNKFGGRPSYGNTYSALNALAGHFNSFGPTAPLPKKRLERIQKELEDATRMLGRGR</sequence>
<protein>
    <recommendedName>
        <fullName evidence="3">Photosystem II 11 kDa protein</fullName>
    </recommendedName>
</protein>
<proteinExistence type="inferred from homology"/>
<dbReference type="EMBL" id="JALJOT010000001">
    <property type="protein sequence ID" value="KAK9919013.1"/>
    <property type="molecule type" value="Genomic_DNA"/>
</dbReference>
<comment type="caution">
    <text evidence="1">The sequence shown here is derived from an EMBL/GenBank/DDBJ whole genome shotgun (WGS) entry which is preliminary data.</text>
</comment>
<dbReference type="PANTHER" id="PTHR34041:SF1">
    <property type="entry name" value="PHOTOSYSTEM II REPAIR PROTEIN PSB27-H1, CHLOROPLASTIC"/>
    <property type="match status" value="1"/>
</dbReference>
<accession>A0ABR2Z5U2</accession>
<dbReference type="PANTHER" id="PTHR34041">
    <property type="entry name" value="PHOTOSYSTEM II REPAIR PROTEIN PSB27-H1, CHLOROPLASTIC"/>
    <property type="match status" value="1"/>
</dbReference>
<keyword evidence="2" id="KW-1185">Reference proteome</keyword>
<dbReference type="InterPro" id="IPR025585">
    <property type="entry name" value="PSII_Psb27"/>
</dbReference>
<gene>
    <name evidence="1" type="ORF">WJX75_008690</name>
</gene>
<evidence type="ECO:0000313" key="2">
    <source>
        <dbReference type="Proteomes" id="UP001491310"/>
    </source>
</evidence>
<dbReference type="InterPro" id="IPR038450">
    <property type="entry name" value="PSII_Psb27_sf"/>
</dbReference>
<evidence type="ECO:0008006" key="3">
    <source>
        <dbReference type="Google" id="ProtNLM"/>
    </source>
</evidence>
<dbReference type="Gene3D" id="1.20.58.810">
    <property type="entry name" value="Photosystem II Pbs27"/>
    <property type="match status" value="1"/>
</dbReference>
<evidence type="ECO:0000313" key="1">
    <source>
        <dbReference type="EMBL" id="KAK9919013.1"/>
    </source>
</evidence>
<dbReference type="Pfam" id="PF13326">
    <property type="entry name" value="PSII_Pbs27"/>
    <property type="match status" value="1"/>
</dbReference>
<dbReference type="Proteomes" id="UP001491310">
    <property type="component" value="Unassembled WGS sequence"/>
</dbReference>
<name>A0ABR2Z5U2_9CHLO</name>
<dbReference type="HAMAP" id="MF_01481">
    <property type="entry name" value="PSII_Psb27"/>
    <property type="match status" value="1"/>
</dbReference>
<organism evidence="1 2">
    <name type="scientific">Coccomyxa subellipsoidea</name>
    <dbReference type="NCBI Taxonomy" id="248742"/>
    <lineage>
        <taxon>Eukaryota</taxon>
        <taxon>Viridiplantae</taxon>
        <taxon>Chlorophyta</taxon>
        <taxon>core chlorophytes</taxon>
        <taxon>Trebouxiophyceae</taxon>
        <taxon>Trebouxiophyceae incertae sedis</taxon>
        <taxon>Coccomyxaceae</taxon>
        <taxon>Coccomyxa</taxon>
    </lineage>
</organism>